<keyword evidence="12" id="KW-0902">Two-component regulatory system</keyword>
<dbReference type="FunFam" id="1.10.287.130:FF:000001">
    <property type="entry name" value="Two-component sensor histidine kinase"/>
    <property type="match status" value="1"/>
</dbReference>
<evidence type="ECO:0000256" key="7">
    <source>
        <dbReference type="ARBA" id="ARBA00022692"/>
    </source>
</evidence>
<dbReference type="PANTHER" id="PTHR45528:SF1">
    <property type="entry name" value="SENSOR HISTIDINE KINASE CPXA"/>
    <property type="match status" value="1"/>
</dbReference>
<dbReference type="InterPro" id="IPR050398">
    <property type="entry name" value="HssS/ArlS-like"/>
</dbReference>
<evidence type="ECO:0000259" key="16">
    <source>
        <dbReference type="PROSITE" id="PS50885"/>
    </source>
</evidence>
<dbReference type="SUPFAM" id="SSF47384">
    <property type="entry name" value="Homodimeric domain of signal transducing histidine kinase"/>
    <property type="match status" value="1"/>
</dbReference>
<evidence type="ECO:0000256" key="8">
    <source>
        <dbReference type="ARBA" id="ARBA00022741"/>
    </source>
</evidence>
<dbReference type="InterPro" id="IPR005467">
    <property type="entry name" value="His_kinase_dom"/>
</dbReference>
<dbReference type="SUPFAM" id="SSF158472">
    <property type="entry name" value="HAMP domain-like"/>
    <property type="match status" value="1"/>
</dbReference>
<organism evidence="17 18">
    <name type="scientific">Sinanaerobacter chloroacetimidivorans</name>
    <dbReference type="NCBI Taxonomy" id="2818044"/>
    <lineage>
        <taxon>Bacteria</taxon>
        <taxon>Bacillati</taxon>
        <taxon>Bacillota</taxon>
        <taxon>Clostridia</taxon>
        <taxon>Peptostreptococcales</taxon>
        <taxon>Anaerovoracaceae</taxon>
        <taxon>Sinanaerobacter</taxon>
    </lineage>
</organism>
<dbReference type="FunFam" id="3.30.565.10:FF:000006">
    <property type="entry name" value="Sensor histidine kinase WalK"/>
    <property type="match status" value="1"/>
</dbReference>
<protein>
    <recommendedName>
        <fullName evidence="3">histidine kinase</fullName>
        <ecNumber evidence="3">2.7.13.3</ecNumber>
    </recommendedName>
</protein>
<evidence type="ECO:0000259" key="15">
    <source>
        <dbReference type="PROSITE" id="PS50109"/>
    </source>
</evidence>
<evidence type="ECO:0000313" key="18">
    <source>
        <dbReference type="Proteomes" id="UP000675664"/>
    </source>
</evidence>
<dbReference type="SMART" id="SM00387">
    <property type="entry name" value="HATPase_c"/>
    <property type="match status" value="1"/>
</dbReference>
<dbReference type="GO" id="GO:0000155">
    <property type="term" value="F:phosphorelay sensor kinase activity"/>
    <property type="evidence" value="ECO:0007669"/>
    <property type="project" value="InterPro"/>
</dbReference>
<feature type="transmembrane region" description="Helical" evidence="14">
    <location>
        <begin position="178"/>
        <end position="196"/>
    </location>
</feature>
<dbReference type="GO" id="GO:0005524">
    <property type="term" value="F:ATP binding"/>
    <property type="evidence" value="ECO:0007669"/>
    <property type="project" value="UniProtKB-KW"/>
</dbReference>
<evidence type="ECO:0000256" key="12">
    <source>
        <dbReference type="ARBA" id="ARBA00023012"/>
    </source>
</evidence>
<evidence type="ECO:0000256" key="10">
    <source>
        <dbReference type="ARBA" id="ARBA00022840"/>
    </source>
</evidence>
<dbReference type="InterPro" id="IPR036097">
    <property type="entry name" value="HisK_dim/P_sf"/>
</dbReference>
<keyword evidence="10" id="KW-0067">ATP-binding</keyword>
<keyword evidence="4" id="KW-1003">Cell membrane</keyword>
<dbReference type="SUPFAM" id="SSF55874">
    <property type="entry name" value="ATPase domain of HSP90 chaperone/DNA topoisomerase II/histidine kinase"/>
    <property type="match status" value="1"/>
</dbReference>
<evidence type="ECO:0000256" key="6">
    <source>
        <dbReference type="ARBA" id="ARBA00022679"/>
    </source>
</evidence>
<keyword evidence="8" id="KW-0547">Nucleotide-binding</keyword>
<keyword evidence="5" id="KW-0597">Phosphoprotein</keyword>
<keyword evidence="6" id="KW-0808">Transferase</keyword>
<dbReference type="InterPro" id="IPR003661">
    <property type="entry name" value="HisK_dim/P_dom"/>
</dbReference>
<evidence type="ECO:0000256" key="14">
    <source>
        <dbReference type="SAM" id="Phobius"/>
    </source>
</evidence>
<keyword evidence="11 14" id="KW-1133">Transmembrane helix</keyword>
<evidence type="ECO:0000256" key="3">
    <source>
        <dbReference type="ARBA" id="ARBA00012438"/>
    </source>
</evidence>
<evidence type="ECO:0000256" key="5">
    <source>
        <dbReference type="ARBA" id="ARBA00022553"/>
    </source>
</evidence>
<dbReference type="InterPro" id="IPR003594">
    <property type="entry name" value="HATPase_dom"/>
</dbReference>
<dbReference type="AlphaFoldDB" id="A0A8J7W452"/>
<dbReference type="InterPro" id="IPR004358">
    <property type="entry name" value="Sig_transdc_His_kin-like_C"/>
</dbReference>
<evidence type="ECO:0000256" key="4">
    <source>
        <dbReference type="ARBA" id="ARBA00022475"/>
    </source>
</evidence>
<dbReference type="InterPro" id="IPR003660">
    <property type="entry name" value="HAMP_dom"/>
</dbReference>
<evidence type="ECO:0000256" key="2">
    <source>
        <dbReference type="ARBA" id="ARBA00004651"/>
    </source>
</evidence>
<evidence type="ECO:0000256" key="13">
    <source>
        <dbReference type="ARBA" id="ARBA00023136"/>
    </source>
</evidence>
<dbReference type="Pfam" id="PF00512">
    <property type="entry name" value="HisKA"/>
    <property type="match status" value="1"/>
</dbReference>
<dbReference type="SMART" id="SM00304">
    <property type="entry name" value="HAMP"/>
    <property type="match status" value="1"/>
</dbReference>
<comment type="catalytic activity">
    <reaction evidence="1">
        <text>ATP + protein L-histidine = ADP + protein N-phospho-L-histidine.</text>
        <dbReference type="EC" id="2.7.13.3"/>
    </reaction>
</comment>
<keyword evidence="7 14" id="KW-0812">Transmembrane</keyword>
<dbReference type="Gene3D" id="6.10.340.10">
    <property type="match status" value="1"/>
</dbReference>
<feature type="transmembrane region" description="Helical" evidence="14">
    <location>
        <begin position="14"/>
        <end position="41"/>
    </location>
</feature>
<feature type="domain" description="HAMP" evidence="16">
    <location>
        <begin position="198"/>
        <end position="250"/>
    </location>
</feature>
<dbReference type="SMART" id="SM00388">
    <property type="entry name" value="HisKA"/>
    <property type="match status" value="1"/>
</dbReference>
<dbReference type="GO" id="GO:0005886">
    <property type="term" value="C:plasma membrane"/>
    <property type="evidence" value="ECO:0007669"/>
    <property type="project" value="UniProtKB-SubCell"/>
</dbReference>
<dbReference type="CDD" id="cd06225">
    <property type="entry name" value="HAMP"/>
    <property type="match status" value="1"/>
</dbReference>
<evidence type="ECO:0000256" key="1">
    <source>
        <dbReference type="ARBA" id="ARBA00000085"/>
    </source>
</evidence>
<keyword evidence="13 14" id="KW-0472">Membrane</keyword>
<dbReference type="Proteomes" id="UP000675664">
    <property type="component" value="Unassembled WGS sequence"/>
</dbReference>
<comment type="subcellular location">
    <subcellularLocation>
        <location evidence="2">Cell membrane</location>
        <topology evidence="2">Multi-pass membrane protein</topology>
    </subcellularLocation>
</comment>
<sequence length="474" mass="53751">MKLRIDLKSLKFKIWIYFAVFAALLMLILWFLQIFFLNTYYQEMKISQTKKIARTIMAEYGRDDLIENISALSYKNDMYIHIETSDGTIIFTPGEDDKRTGAVGPALAFMKEMSKVRNKLLKNQSNTVSIILPEPRSNMNTLAYGAFLDRTPGEEVILYIFSPLYPVESTVDILASQLVYVTIISLLLAFALSFLISNKLTRPIVNITKSASKLAKGDYGVIFEGGYYSEINQLADTLNHTSKELAKADNLQKDLIANVSHDLRTPLTMVKSYAEMIRDLSGDNPEKRNSHLQVIIDEADRLNLLVSDLLQISKMQSGVESLHISTFNMKDTILSILNSYHILSEQEGYCLCFQCDRDIFVTGDESRIKQVISNLVNNAVRYCGEDKKVTISLTEMTDYIRCEVTDTGKGIPESELEHIWERYYKASTNHSRNKSSGTGLGLSIVKEILLLHHARFGVNSVVDQGSTFWFELQK</sequence>
<reference evidence="17" key="1">
    <citation type="submission" date="2021-04" db="EMBL/GenBank/DDBJ databases">
        <title>Sinoanaerobacter chloroacetimidivorans sp. nov., an obligate anaerobic bacterium isolated from anaerobic sludge.</title>
        <authorList>
            <person name="Bao Y."/>
        </authorList>
    </citation>
    <scope>NUCLEOTIDE SEQUENCE</scope>
    <source>
        <strain evidence="17">BAD-6</strain>
    </source>
</reference>
<evidence type="ECO:0000256" key="11">
    <source>
        <dbReference type="ARBA" id="ARBA00022989"/>
    </source>
</evidence>
<comment type="caution">
    <text evidence="17">The sequence shown here is derived from an EMBL/GenBank/DDBJ whole genome shotgun (WGS) entry which is preliminary data.</text>
</comment>
<dbReference type="CDD" id="cd00082">
    <property type="entry name" value="HisKA"/>
    <property type="match status" value="1"/>
</dbReference>
<dbReference type="EC" id="2.7.13.3" evidence="3"/>
<dbReference type="Gene3D" id="1.10.287.130">
    <property type="match status" value="1"/>
</dbReference>
<feature type="domain" description="Histidine kinase" evidence="15">
    <location>
        <begin position="258"/>
        <end position="474"/>
    </location>
</feature>
<keyword evidence="18" id="KW-1185">Reference proteome</keyword>
<dbReference type="PROSITE" id="PS50885">
    <property type="entry name" value="HAMP"/>
    <property type="match status" value="1"/>
</dbReference>
<proteinExistence type="predicted"/>
<evidence type="ECO:0000313" key="17">
    <source>
        <dbReference type="EMBL" id="MBR0600597.1"/>
    </source>
</evidence>
<accession>A0A8J7W452</accession>
<name>A0A8J7W452_9FIRM</name>
<dbReference type="EMBL" id="JAGSND010000037">
    <property type="protein sequence ID" value="MBR0600597.1"/>
    <property type="molecule type" value="Genomic_DNA"/>
</dbReference>
<gene>
    <name evidence="17" type="ORF">KCX82_22255</name>
</gene>
<reference evidence="17" key="2">
    <citation type="submission" date="2021-04" db="EMBL/GenBank/DDBJ databases">
        <authorList>
            <person name="Liu J."/>
        </authorList>
    </citation>
    <scope>NUCLEOTIDE SEQUENCE</scope>
    <source>
        <strain evidence="17">BAD-6</strain>
    </source>
</reference>
<dbReference type="PANTHER" id="PTHR45528">
    <property type="entry name" value="SENSOR HISTIDINE KINASE CPXA"/>
    <property type="match status" value="1"/>
</dbReference>
<dbReference type="PROSITE" id="PS50109">
    <property type="entry name" value="HIS_KIN"/>
    <property type="match status" value="1"/>
</dbReference>
<dbReference type="PRINTS" id="PR00344">
    <property type="entry name" value="BCTRLSENSOR"/>
</dbReference>
<evidence type="ECO:0000256" key="9">
    <source>
        <dbReference type="ARBA" id="ARBA00022777"/>
    </source>
</evidence>
<dbReference type="Gene3D" id="3.30.565.10">
    <property type="entry name" value="Histidine kinase-like ATPase, C-terminal domain"/>
    <property type="match status" value="1"/>
</dbReference>
<dbReference type="Pfam" id="PF02518">
    <property type="entry name" value="HATPase_c"/>
    <property type="match status" value="1"/>
</dbReference>
<dbReference type="InterPro" id="IPR036890">
    <property type="entry name" value="HATPase_C_sf"/>
</dbReference>
<keyword evidence="9 17" id="KW-0418">Kinase</keyword>